<name>A0A7W8ENJ4_9ACTN</name>
<feature type="chain" id="PRO_5030525393" evidence="1">
    <location>
        <begin position="29"/>
        <end position="86"/>
    </location>
</feature>
<dbReference type="AlphaFoldDB" id="A0A7W8ENJ4"/>
<evidence type="ECO:0000313" key="3">
    <source>
        <dbReference type="Proteomes" id="UP000568380"/>
    </source>
</evidence>
<keyword evidence="1" id="KW-0732">Signal</keyword>
<accession>A0A7W8ENJ4</accession>
<evidence type="ECO:0000256" key="1">
    <source>
        <dbReference type="SAM" id="SignalP"/>
    </source>
</evidence>
<proteinExistence type="predicted"/>
<sequence>MGVPQAAAAALLIAATLTAPHSATPAYAIGSEARGVRHCLASAGAPADSPPYDIYGLTGAAQALWPRSPSSLTERHAYVDEGHDPF</sequence>
<organism evidence="2 3">
    <name type="scientific">Nonomuraea endophytica</name>
    <dbReference type="NCBI Taxonomy" id="714136"/>
    <lineage>
        <taxon>Bacteria</taxon>
        <taxon>Bacillati</taxon>
        <taxon>Actinomycetota</taxon>
        <taxon>Actinomycetes</taxon>
        <taxon>Streptosporangiales</taxon>
        <taxon>Streptosporangiaceae</taxon>
        <taxon>Nonomuraea</taxon>
    </lineage>
</organism>
<protein>
    <submittedName>
        <fullName evidence="2">Uncharacterized protein</fullName>
    </submittedName>
</protein>
<keyword evidence="3" id="KW-1185">Reference proteome</keyword>
<dbReference type="Proteomes" id="UP000568380">
    <property type="component" value="Unassembled WGS sequence"/>
</dbReference>
<comment type="caution">
    <text evidence="2">The sequence shown here is derived from an EMBL/GenBank/DDBJ whole genome shotgun (WGS) entry which is preliminary data.</text>
</comment>
<gene>
    <name evidence="2" type="ORF">HNR40_010666</name>
</gene>
<evidence type="ECO:0000313" key="2">
    <source>
        <dbReference type="EMBL" id="MBB5085152.1"/>
    </source>
</evidence>
<dbReference type="EMBL" id="JACHIN010000032">
    <property type="protein sequence ID" value="MBB5085152.1"/>
    <property type="molecule type" value="Genomic_DNA"/>
</dbReference>
<reference evidence="2 3" key="1">
    <citation type="submission" date="2020-08" db="EMBL/GenBank/DDBJ databases">
        <title>Genomic Encyclopedia of Type Strains, Phase IV (KMG-IV): sequencing the most valuable type-strain genomes for metagenomic binning, comparative biology and taxonomic classification.</title>
        <authorList>
            <person name="Goeker M."/>
        </authorList>
    </citation>
    <scope>NUCLEOTIDE SEQUENCE [LARGE SCALE GENOMIC DNA]</scope>
    <source>
        <strain evidence="2 3">DSM 45385</strain>
    </source>
</reference>
<feature type="signal peptide" evidence="1">
    <location>
        <begin position="1"/>
        <end position="28"/>
    </location>
</feature>